<protein>
    <submittedName>
        <fullName evidence="1">Uncharacterized short protein YbdD, DUF466 family</fullName>
    </submittedName>
</protein>
<reference evidence="1 2" key="1">
    <citation type="submission" date="2017-05" db="EMBL/GenBank/DDBJ databases">
        <authorList>
            <person name="Varghese N."/>
            <person name="Submissions S."/>
        </authorList>
    </citation>
    <scope>NUCLEOTIDE SEQUENCE [LARGE SCALE GENOMIC DNA]</scope>
    <source>
        <strain evidence="1 2">SM16</strain>
    </source>
</reference>
<name>A0ABY1QMB0_9SPHN</name>
<organism evidence="1 2">
    <name type="scientific">Novosphingobium panipatense</name>
    <dbReference type="NCBI Taxonomy" id="428991"/>
    <lineage>
        <taxon>Bacteria</taxon>
        <taxon>Pseudomonadati</taxon>
        <taxon>Pseudomonadota</taxon>
        <taxon>Alphaproteobacteria</taxon>
        <taxon>Sphingomonadales</taxon>
        <taxon>Sphingomonadaceae</taxon>
        <taxon>Novosphingobium</taxon>
    </lineage>
</organism>
<proteinExistence type="predicted"/>
<dbReference type="InterPro" id="IPR007423">
    <property type="entry name" value="Sel_put"/>
</dbReference>
<sequence length="57" mass="6454">MKALRAMLRLMVGQPSYDAYLVHMAQRHPHATPMSRVEFFRNREQARYGGAGGGKCC</sequence>
<dbReference type="RefSeq" id="WP_283406624.1">
    <property type="nucleotide sequence ID" value="NZ_FXUI01000008.1"/>
</dbReference>
<comment type="caution">
    <text evidence="1">The sequence shown here is derived from an EMBL/GenBank/DDBJ whole genome shotgun (WGS) entry which is preliminary data.</text>
</comment>
<evidence type="ECO:0000313" key="2">
    <source>
        <dbReference type="Proteomes" id="UP001157910"/>
    </source>
</evidence>
<dbReference type="Pfam" id="PF04328">
    <property type="entry name" value="Sel_put"/>
    <property type="match status" value="1"/>
</dbReference>
<gene>
    <name evidence="1" type="ORF">SAMN06296065_10860</name>
</gene>
<accession>A0ABY1QMB0</accession>
<dbReference type="PANTHER" id="PTHR38453:SF1">
    <property type="entry name" value="CYTOPLASMIC PROTEIN"/>
    <property type="match status" value="1"/>
</dbReference>
<evidence type="ECO:0000313" key="1">
    <source>
        <dbReference type="EMBL" id="SMP75440.1"/>
    </source>
</evidence>
<dbReference type="PANTHER" id="PTHR38453">
    <property type="entry name" value="CYTOPLASMIC PROTEIN-RELATED"/>
    <property type="match status" value="1"/>
</dbReference>
<keyword evidence="2" id="KW-1185">Reference proteome</keyword>
<dbReference type="EMBL" id="FXUI01000008">
    <property type="protein sequence ID" value="SMP75440.1"/>
    <property type="molecule type" value="Genomic_DNA"/>
</dbReference>
<dbReference type="Proteomes" id="UP001157910">
    <property type="component" value="Unassembled WGS sequence"/>
</dbReference>